<evidence type="ECO:0000313" key="1">
    <source>
        <dbReference type="EMBL" id="AXQ70522.1"/>
    </source>
</evidence>
<name>A0A385EHI3_9CAUD</name>
<evidence type="ECO:0000313" key="2">
    <source>
        <dbReference type="Proteomes" id="UP000257648"/>
    </source>
</evidence>
<dbReference type="EMBL" id="MH412654">
    <property type="protein sequence ID" value="AXQ70522.1"/>
    <property type="molecule type" value="Genomic_DNA"/>
</dbReference>
<reference evidence="2" key="1">
    <citation type="submission" date="2018-05" db="EMBL/GenBank/DDBJ databases">
        <authorList>
            <person name="You S."/>
        </authorList>
    </citation>
    <scope>NUCLEOTIDE SEQUENCE [LARGE SCALE GENOMIC DNA]</scope>
</reference>
<dbReference type="Proteomes" id="UP000257648">
    <property type="component" value="Segment"/>
</dbReference>
<dbReference type="RefSeq" id="YP_009810881.1">
    <property type="nucleotide sequence ID" value="NC_048049.1"/>
</dbReference>
<dbReference type="KEGG" id="vg:55001903"/>
<dbReference type="GeneID" id="55001903"/>
<sequence length="71" mass="8175">MTLTAKFKKDIQTLRGASNGDFLLDVKNPKLFKKVRRFYENEGVVFSGDPLDDYEILMEQIYADLESIEVA</sequence>
<protein>
    <submittedName>
        <fullName evidence="1">Uncharacterized protein</fullName>
    </submittedName>
</protein>
<organism evidence="1 2">
    <name type="scientific">Synechococcus phage S-T4</name>
    <dbReference type="NCBI Taxonomy" id="2268578"/>
    <lineage>
        <taxon>Viruses</taxon>
        <taxon>Duplodnaviria</taxon>
        <taxon>Heunggongvirae</taxon>
        <taxon>Uroviricota</taxon>
        <taxon>Caudoviricetes</taxon>
        <taxon>Pantevenvirales</taxon>
        <taxon>Kyanoviridae</taxon>
        <taxon>Tamkungvirus</taxon>
        <taxon>Tamkungvirus ST4</taxon>
    </lineage>
</organism>
<accession>A0A385EHI3</accession>
<proteinExistence type="predicted"/>
<keyword evidence="2" id="KW-1185">Reference proteome</keyword>